<reference evidence="3" key="1">
    <citation type="submission" date="2024-05" db="EMBL/GenBank/DDBJ databases">
        <authorList>
            <person name="Cai S.Y."/>
            <person name="Jin L.M."/>
            <person name="Li H.R."/>
        </authorList>
    </citation>
    <scope>NUCLEOTIDE SEQUENCE</scope>
    <source>
        <strain evidence="3">A5-74</strain>
    </source>
</reference>
<evidence type="ECO:0000313" key="3">
    <source>
        <dbReference type="EMBL" id="XCG64642.1"/>
    </source>
</evidence>
<protein>
    <submittedName>
        <fullName evidence="3">Uncharacterized protein</fullName>
    </submittedName>
</protein>
<proteinExistence type="predicted"/>
<dbReference type="AlphaFoldDB" id="A0AAU8DT45"/>
<gene>
    <name evidence="3" type="ORF">ABLG96_04760</name>
</gene>
<keyword evidence="2" id="KW-0732">Signal</keyword>
<feature type="compositionally biased region" description="Low complexity" evidence="1">
    <location>
        <begin position="37"/>
        <end position="74"/>
    </location>
</feature>
<evidence type="ECO:0000256" key="1">
    <source>
        <dbReference type="SAM" id="MobiDB-lite"/>
    </source>
</evidence>
<organism evidence="3">
    <name type="scientific">Nakamurella sp. A5-74</name>
    <dbReference type="NCBI Taxonomy" id="3158264"/>
    <lineage>
        <taxon>Bacteria</taxon>
        <taxon>Bacillati</taxon>
        <taxon>Actinomycetota</taxon>
        <taxon>Actinomycetes</taxon>
        <taxon>Nakamurellales</taxon>
        <taxon>Nakamurellaceae</taxon>
        <taxon>Nakamurella</taxon>
    </lineage>
</organism>
<dbReference type="EMBL" id="CP159218">
    <property type="protein sequence ID" value="XCG64642.1"/>
    <property type="molecule type" value="Genomic_DNA"/>
</dbReference>
<dbReference type="PROSITE" id="PS51257">
    <property type="entry name" value="PROKAR_LIPOPROTEIN"/>
    <property type="match status" value="1"/>
</dbReference>
<accession>A0AAU8DT45</accession>
<feature type="region of interest" description="Disordered" evidence="1">
    <location>
        <begin position="37"/>
        <end position="84"/>
    </location>
</feature>
<name>A0AAU8DT45_9ACTN</name>
<feature type="chain" id="PRO_5043605378" evidence="2">
    <location>
        <begin position="23"/>
        <end position="230"/>
    </location>
</feature>
<feature type="signal peptide" evidence="2">
    <location>
        <begin position="1"/>
        <end position="22"/>
    </location>
</feature>
<sequence length="230" mass="22573">MRTTSAVTGVVTAALLILTGCGSDTTGAVTPTAAQTSATTSSAAMAPSQQESADASATSSQDSSPTTVGSGSTTAQGTEAGGADEQSVAWFDTLCSGLGPVKDLGSISSEVDRSDPIGSLQKLAPKFAAAGTSVTQVAKKLSALPGPTFAGGKAYAAKVTRTLATVGPKLTAFAKTLPDLDPDDPASRNTLTDFARTLQDAAQPLIDLGSLPAEAQAAPSAAPACQALGG</sequence>
<evidence type="ECO:0000256" key="2">
    <source>
        <dbReference type="SAM" id="SignalP"/>
    </source>
</evidence>
<dbReference type="RefSeq" id="WP_353650255.1">
    <property type="nucleotide sequence ID" value="NZ_CP159218.1"/>
</dbReference>